<accession>A0A5S9PZL5</accession>
<evidence type="ECO:0000259" key="1">
    <source>
        <dbReference type="Pfam" id="PF13460"/>
    </source>
</evidence>
<dbReference type="EMBL" id="CACSIK010000001">
    <property type="protein sequence ID" value="CAA0092611.1"/>
    <property type="molecule type" value="Genomic_DNA"/>
</dbReference>
<dbReference type="RefSeq" id="WP_159268882.1">
    <property type="nucleotide sequence ID" value="NZ_CACSIK010000001.1"/>
</dbReference>
<dbReference type="AlphaFoldDB" id="A0A5S9PZL5"/>
<dbReference type="Proteomes" id="UP000439591">
    <property type="component" value="Unassembled WGS sequence"/>
</dbReference>
<dbReference type="Gene3D" id="3.40.50.720">
    <property type="entry name" value="NAD(P)-binding Rossmann-like Domain"/>
    <property type="match status" value="1"/>
</dbReference>
<dbReference type="Pfam" id="PF13460">
    <property type="entry name" value="NAD_binding_10"/>
    <property type="match status" value="1"/>
</dbReference>
<sequence>MGKVAIVIGATGVVGRALVDQLVEADHIAKVVTLTRRAVSHPSLKVANHIVNFEELDNHSALFVGDFLFSCLGTTLKQAGSVAAQRSVDLDYQLKAAELAAENGVSHYFLVSSSGANANSHSAYLKMKGELEQKVKALPFTGISIFQPSLLLGARSDVRLGEKIGGFLLPALCAIPGLRRFRPISGEEVAAKMVSESQQLRPLVNVFRLDDIFLDD</sequence>
<keyword evidence="4" id="KW-1185">Reference proteome</keyword>
<dbReference type="EMBL" id="CACSIM010000004">
    <property type="protein sequence ID" value="CAA0109959.1"/>
    <property type="molecule type" value="Genomic_DNA"/>
</dbReference>
<dbReference type="InterPro" id="IPR016040">
    <property type="entry name" value="NAD(P)-bd_dom"/>
</dbReference>
<evidence type="ECO:0000313" key="5">
    <source>
        <dbReference type="Proteomes" id="UP000439591"/>
    </source>
</evidence>
<gene>
    <name evidence="2" type="ORF">IHBHHGIJ_02327</name>
    <name evidence="3" type="ORF">KFEGEMFD_02514</name>
</gene>
<proteinExistence type="predicted"/>
<dbReference type="SUPFAM" id="SSF51735">
    <property type="entry name" value="NAD(P)-binding Rossmann-fold domains"/>
    <property type="match status" value="1"/>
</dbReference>
<organism evidence="3 5">
    <name type="scientific">Zhongshania aliphaticivorans</name>
    <dbReference type="NCBI Taxonomy" id="1470434"/>
    <lineage>
        <taxon>Bacteria</taxon>
        <taxon>Pseudomonadati</taxon>
        <taxon>Pseudomonadota</taxon>
        <taxon>Gammaproteobacteria</taxon>
        <taxon>Cellvibrionales</taxon>
        <taxon>Spongiibacteraceae</taxon>
        <taxon>Zhongshania</taxon>
    </lineage>
</organism>
<name>A0A5S9PZL5_9GAMM</name>
<dbReference type="InterPro" id="IPR036291">
    <property type="entry name" value="NAD(P)-bd_dom_sf"/>
</dbReference>
<evidence type="ECO:0000313" key="3">
    <source>
        <dbReference type="EMBL" id="CAA0109959.1"/>
    </source>
</evidence>
<dbReference type="PANTHER" id="PTHR14097">
    <property type="entry name" value="OXIDOREDUCTASE HTATIP2"/>
    <property type="match status" value="1"/>
</dbReference>
<dbReference type="OrthoDB" id="9798632at2"/>
<dbReference type="PANTHER" id="PTHR14097:SF7">
    <property type="entry name" value="OXIDOREDUCTASE HTATIP2"/>
    <property type="match status" value="1"/>
</dbReference>
<feature type="domain" description="NAD(P)-binding" evidence="1">
    <location>
        <begin position="9"/>
        <end position="125"/>
    </location>
</feature>
<reference evidence="4 5" key="1">
    <citation type="submission" date="2019-11" db="EMBL/GenBank/DDBJ databases">
        <authorList>
            <person name="Holert J."/>
        </authorList>
    </citation>
    <scope>NUCLEOTIDE SEQUENCE [LARGE SCALE GENOMIC DNA]</scope>
    <source>
        <strain evidence="3">BC3_2A</strain>
        <strain evidence="2">SB11_1A</strain>
    </source>
</reference>
<protein>
    <recommendedName>
        <fullName evidence="1">NAD(P)-binding domain-containing protein</fullName>
    </recommendedName>
</protein>
<dbReference type="Proteomes" id="UP000435877">
    <property type="component" value="Unassembled WGS sequence"/>
</dbReference>
<evidence type="ECO:0000313" key="4">
    <source>
        <dbReference type="Proteomes" id="UP000435877"/>
    </source>
</evidence>
<evidence type="ECO:0000313" key="2">
    <source>
        <dbReference type="EMBL" id="CAA0092611.1"/>
    </source>
</evidence>